<evidence type="ECO:0000256" key="3">
    <source>
        <dbReference type="ARBA" id="ARBA00022750"/>
    </source>
</evidence>
<evidence type="ECO:0008006" key="7">
    <source>
        <dbReference type="Google" id="ProtNLM"/>
    </source>
</evidence>
<reference evidence="5 6" key="1">
    <citation type="journal article" date="2017" name="Nature">
        <title>Atmospheric trace gases support primary production in Antarctic desert surface soil.</title>
        <authorList>
            <person name="Ji M."/>
            <person name="Greening C."/>
            <person name="Vanwonterghem I."/>
            <person name="Carere C.R."/>
            <person name="Bay S.K."/>
            <person name="Steen J.A."/>
            <person name="Montgomery K."/>
            <person name="Lines T."/>
            <person name="Beardall J."/>
            <person name="van Dorst J."/>
            <person name="Snape I."/>
            <person name="Stott M.B."/>
            <person name="Hugenholtz P."/>
            <person name="Ferrari B.C."/>
        </authorList>
    </citation>
    <scope>NUCLEOTIDE SEQUENCE [LARGE SCALE GENOMIC DNA]</scope>
    <source>
        <strain evidence="5">RRmetagenome_bin12</strain>
    </source>
</reference>
<dbReference type="PANTHER" id="PTHR30302:SF1">
    <property type="entry name" value="HYDROGENASE 2 MATURATION PROTEASE"/>
    <property type="match status" value="1"/>
</dbReference>
<proteinExistence type="inferred from homology"/>
<protein>
    <recommendedName>
        <fullName evidence="7">Hydrogenase maturation protease</fullName>
    </recommendedName>
</protein>
<comment type="caution">
    <text evidence="5">The sequence shown here is derived from an EMBL/GenBank/DDBJ whole genome shotgun (WGS) entry which is preliminary data.</text>
</comment>
<dbReference type="InterPro" id="IPR023430">
    <property type="entry name" value="Pept_HybD-like_dom_sf"/>
</dbReference>
<evidence type="ECO:0000256" key="2">
    <source>
        <dbReference type="ARBA" id="ARBA00022670"/>
    </source>
</evidence>
<gene>
    <name evidence="5" type="ORF">DLM65_13995</name>
</gene>
<dbReference type="PANTHER" id="PTHR30302">
    <property type="entry name" value="HYDROGENASE 1 MATURATION PROTEASE"/>
    <property type="match status" value="1"/>
</dbReference>
<dbReference type="SUPFAM" id="SSF53163">
    <property type="entry name" value="HybD-like"/>
    <property type="match status" value="1"/>
</dbReference>
<dbReference type="AlphaFoldDB" id="A0A2W5YZ43"/>
<evidence type="ECO:0000313" key="5">
    <source>
        <dbReference type="EMBL" id="PZR78090.1"/>
    </source>
</evidence>
<keyword evidence="3" id="KW-0064">Aspartyl protease</keyword>
<evidence type="ECO:0000256" key="4">
    <source>
        <dbReference type="ARBA" id="ARBA00022801"/>
    </source>
</evidence>
<dbReference type="Gene3D" id="3.40.50.1450">
    <property type="entry name" value="HybD-like"/>
    <property type="match status" value="1"/>
</dbReference>
<evidence type="ECO:0000313" key="6">
    <source>
        <dbReference type="Proteomes" id="UP000248724"/>
    </source>
</evidence>
<keyword evidence="2" id="KW-0645">Protease</keyword>
<dbReference type="Proteomes" id="UP000248724">
    <property type="component" value="Unassembled WGS sequence"/>
</dbReference>
<evidence type="ECO:0000256" key="1">
    <source>
        <dbReference type="ARBA" id="ARBA00006814"/>
    </source>
</evidence>
<organism evidence="5 6">
    <name type="scientific">Candidatus Aeolococcus gillhamiae</name>
    <dbReference type="NCBI Taxonomy" id="3127015"/>
    <lineage>
        <taxon>Bacteria</taxon>
        <taxon>Bacillati</taxon>
        <taxon>Candidatus Dormiibacterota</taxon>
        <taxon>Candidatus Dormibacteria</taxon>
        <taxon>Candidatus Aeolococcales</taxon>
        <taxon>Candidatus Aeolococcaceae</taxon>
        <taxon>Candidatus Aeolococcus</taxon>
    </lineage>
</organism>
<dbReference type="InterPro" id="IPR000671">
    <property type="entry name" value="Peptidase_A31"/>
</dbReference>
<dbReference type="EMBL" id="QHBU01000269">
    <property type="protein sequence ID" value="PZR78090.1"/>
    <property type="molecule type" value="Genomic_DNA"/>
</dbReference>
<sequence length="190" mass="19839">MTARVLVAGIGNIFLGDDGFGVEVAQEMLRRGSLAGEDVKVGDYGIRGYDLAYEILEGYTTVVLIDATQRGDAPGTVYVIDADPDANLPDVDADPDHGQGAFQGHLMTPAAVFHLARTMGGTMGQVFVVGCEPETFGPENIGQMELSAVVAAAVPQAVDTVERVVRDSLQAMAIPAAAAASDQWEQGVST</sequence>
<keyword evidence="4" id="KW-0378">Hydrolase</keyword>
<dbReference type="Pfam" id="PF01750">
    <property type="entry name" value="HycI"/>
    <property type="match status" value="1"/>
</dbReference>
<dbReference type="GO" id="GO:0016485">
    <property type="term" value="P:protein processing"/>
    <property type="evidence" value="ECO:0007669"/>
    <property type="project" value="TreeGrafter"/>
</dbReference>
<dbReference type="PRINTS" id="PR00446">
    <property type="entry name" value="HYDRGNUPTAKE"/>
</dbReference>
<dbReference type="NCBIfam" id="TIGR00072">
    <property type="entry name" value="hydrog_prot"/>
    <property type="match status" value="1"/>
</dbReference>
<name>A0A2W5YZ43_9BACT</name>
<dbReference type="GO" id="GO:0004190">
    <property type="term" value="F:aspartic-type endopeptidase activity"/>
    <property type="evidence" value="ECO:0007669"/>
    <property type="project" value="UniProtKB-KW"/>
</dbReference>
<dbReference type="GO" id="GO:0008047">
    <property type="term" value="F:enzyme activator activity"/>
    <property type="evidence" value="ECO:0007669"/>
    <property type="project" value="InterPro"/>
</dbReference>
<accession>A0A2W5YZ43</accession>
<comment type="similarity">
    <text evidence="1">Belongs to the peptidase A31 family.</text>
</comment>